<protein>
    <recommendedName>
        <fullName evidence="2">Malonyl-CoA:ACP transacylase (MAT) domain-containing protein</fullName>
    </recommendedName>
</protein>
<sequence length="430" mass="46169">MDGAGYVITASANMSRLWSRVRGWEGSGARRALALPPTCSRSRHFVHGAGGDGQGFSHSTSTFVSAAVPARGSRARRRAGTRRRSSVTAVFQGAPDDIAPEKTPVAVLCPGQGAQFEGQGRLWQNASPKAQAVFRRADRYLGRSRTPNGRRLSDIIFEGPQEELDRTDVAQPAIFVTSMACMAGLEELGAAPTVSAEEEMVAAAGLSLGEYTALTIAQAMEFEEALELVTVRGRAMQEASEKIEGTMVAILGASDAQVREICAKCATANQVLVPANFNAPGQVVLSGSLEACGRAVQYASKELRLRTARLAVAGAFHSPLMQSAADELADALTQVEIEVPLRTRVMCNVTGRPHEETAGAIRDRLIEQLTSPVLWMDCLQYLRDEHGKKLAYLELAPGRTLAGLLRRLDRAARLTNADTPEEFMAYSGRG</sequence>
<evidence type="ECO:0000259" key="2">
    <source>
        <dbReference type="SMART" id="SM00827"/>
    </source>
</evidence>
<evidence type="ECO:0000313" key="4">
    <source>
        <dbReference type="Proteomes" id="UP001301350"/>
    </source>
</evidence>
<dbReference type="InterPro" id="IPR052760">
    <property type="entry name" value="Mitochondrial_malonyltrans"/>
</dbReference>
<name>A0AAV9IRG3_CYACA</name>
<dbReference type="InterPro" id="IPR014043">
    <property type="entry name" value="Acyl_transferase_dom"/>
</dbReference>
<feature type="compositionally biased region" description="Basic residues" evidence="1">
    <location>
        <begin position="73"/>
        <end position="85"/>
    </location>
</feature>
<dbReference type="SMART" id="SM00827">
    <property type="entry name" value="PKS_AT"/>
    <property type="match status" value="1"/>
</dbReference>
<organism evidence="3 4">
    <name type="scientific">Cyanidium caldarium</name>
    <name type="common">Red alga</name>
    <dbReference type="NCBI Taxonomy" id="2771"/>
    <lineage>
        <taxon>Eukaryota</taxon>
        <taxon>Rhodophyta</taxon>
        <taxon>Bangiophyceae</taxon>
        <taxon>Cyanidiales</taxon>
        <taxon>Cyanidiaceae</taxon>
        <taxon>Cyanidium</taxon>
    </lineage>
</organism>
<dbReference type="PANTHER" id="PTHR47170">
    <property type="entry name" value="MALONYL-COA ACP TRANSACYLASE, ACP-BINDING"/>
    <property type="match status" value="1"/>
</dbReference>
<dbReference type="PANTHER" id="PTHR47170:SF2">
    <property type="entry name" value="MALONYL-COA:ACP TRANSACYLASE (MAT) DOMAIN-CONTAINING PROTEIN"/>
    <property type="match status" value="1"/>
</dbReference>
<reference evidence="3 4" key="1">
    <citation type="submission" date="2022-07" db="EMBL/GenBank/DDBJ databases">
        <title>Genome-wide signatures of adaptation to extreme environments.</title>
        <authorList>
            <person name="Cho C.H."/>
            <person name="Yoon H.S."/>
        </authorList>
    </citation>
    <scope>NUCLEOTIDE SEQUENCE [LARGE SCALE GENOMIC DNA]</scope>
    <source>
        <strain evidence="3 4">DBV 063 E5</strain>
    </source>
</reference>
<dbReference type="InterPro" id="IPR001227">
    <property type="entry name" value="Ac_transferase_dom_sf"/>
</dbReference>
<evidence type="ECO:0000256" key="1">
    <source>
        <dbReference type="SAM" id="MobiDB-lite"/>
    </source>
</evidence>
<dbReference type="SUPFAM" id="SSF55048">
    <property type="entry name" value="Probable ACP-binding domain of malonyl-CoA ACP transacylase"/>
    <property type="match status" value="1"/>
</dbReference>
<gene>
    <name evidence="3" type="ORF">CDCA_CDCA02G0648</name>
</gene>
<feature type="region of interest" description="Disordered" evidence="1">
    <location>
        <begin position="67"/>
        <end position="86"/>
    </location>
</feature>
<dbReference type="Gene3D" id="3.40.366.10">
    <property type="entry name" value="Malonyl-Coenzyme A Acyl Carrier Protein, domain 2"/>
    <property type="match status" value="1"/>
</dbReference>
<dbReference type="InterPro" id="IPR016035">
    <property type="entry name" value="Acyl_Trfase/lysoPLipase"/>
</dbReference>
<dbReference type="Gene3D" id="3.30.70.250">
    <property type="entry name" value="Malonyl-CoA ACP transacylase, ACP-binding"/>
    <property type="match status" value="1"/>
</dbReference>
<dbReference type="GO" id="GO:0016740">
    <property type="term" value="F:transferase activity"/>
    <property type="evidence" value="ECO:0007669"/>
    <property type="project" value="InterPro"/>
</dbReference>
<accession>A0AAV9IRG3</accession>
<comment type="caution">
    <text evidence="3">The sequence shown here is derived from an EMBL/GenBank/DDBJ whole genome shotgun (WGS) entry which is preliminary data.</text>
</comment>
<keyword evidence="4" id="KW-1185">Reference proteome</keyword>
<dbReference type="Pfam" id="PF00698">
    <property type="entry name" value="Acyl_transf_1"/>
    <property type="match status" value="1"/>
</dbReference>
<dbReference type="EMBL" id="JANCYW010000002">
    <property type="protein sequence ID" value="KAK4534623.1"/>
    <property type="molecule type" value="Genomic_DNA"/>
</dbReference>
<feature type="domain" description="Malonyl-CoA:ACP transacylase (MAT)" evidence="2">
    <location>
        <begin position="108"/>
        <end position="419"/>
    </location>
</feature>
<dbReference type="AlphaFoldDB" id="A0AAV9IRG3"/>
<proteinExistence type="predicted"/>
<dbReference type="Proteomes" id="UP001301350">
    <property type="component" value="Unassembled WGS sequence"/>
</dbReference>
<evidence type="ECO:0000313" key="3">
    <source>
        <dbReference type="EMBL" id="KAK4534623.1"/>
    </source>
</evidence>
<dbReference type="SUPFAM" id="SSF52151">
    <property type="entry name" value="FabD/lysophospholipase-like"/>
    <property type="match status" value="1"/>
</dbReference>
<dbReference type="InterPro" id="IPR016036">
    <property type="entry name" value="Malonyl_transacylase_ACP-bd"/>
</dbReference>